<organism evidence="2 3">
    <name type="scientific">Leishmania tarentolae</name>
    <name type="common">Sauroleishmania tarentolae</name>
    <dbReference type="NCBI Taxonomy" id="5689"/>
    <lineage>
        <taxon>Eukaryota</taxon>
        <taxon>Discoba</taxon>
        <taxon>Euglenozoa</taxon>
        <taxon>Kinetoplastea</taxon>
        <taxon>Metakinetoplastina</taxon>
        <taxon>Trypanosomatida</taxon>
        <taxon>Trypanosomatidae</taxon>
        <taxon>Leishmaniinae</taxon>
        <taxon>Leishmania</taxon>
        <taxon>lizard Leishmania</taxon>
    </lineage>
</organism>
<protein>
    <submittedName>
        <fullName evidence="2">Uncharacterized protein</fullName>
    </submittedName>
</protein>
<feature type="transmembrane region" description="Helical" evidence="1">
    <location>
        <begin position="80"/>
        <end position="101"/>
    </location>
</feature>
<keyword evidence="1" id="KW-0472">Membrane</keyword>
<feature type="transmembrane region" description="Helical" evidence="1">
    <location>
        <begin position="148"/>
        <end position="174"/>
    </location>
</feature>
<evidence type="ECO:0000256" key="1">
    <source>
        <dbReference type="SAM" id="Phobius"/>
    </source>
</evidence>
<evidence type="ECO:0000313" key="2">
    <source>
        <dbReference type="EMBL" id="GET90686.1"/>
    </source>
</evidence>
<reference evidence="2" key="1">
    <citation type="submission" date="2019-11" db="EMBL/GenBank/DDBJ databases">
        <title>Leishmania tarentolae CDS.</title>
        <authorList>
            <person name="Goto Y."/>
            <person name="Yamagishi J."/>
        </authorList>
    </citation>
    <scope>NUCLEOTIDE SEQUENCE [LARGE SCALE GENOMIC DNA]</scope>
    <source>
        <strain evidence="2">Parrot Tar II</strain>
    </source>
</reference>
<dbReference type="Proteomes" id="UP000419144">
    <property type="component" value="Unassembled WGS sequence"/>
</dbReference>
<proteinExistence type="predicted"/>
<sequence length="318" mass="34220">MRILSSIALPARFGQLTLSLYTTSSNSPTIPLGWPQQHAQQHLKGSPHVAVCALPSTFACMLSQGTCIIPTTMNSHNRNIAIASSTAYGVMLCAGMLFFLLDTREKPFCMHPSSSVAVFSVFWFSFAPSVLFIGATIPWLCAAYDSEVAVLVFALVPGLIFGLLGVLWIVVYLFHERDPHFLEAQQNALWGGNVANLGVAHGDSVTHRHLYTAADPAVVGGVETFSVANGALPRTYGVWTPNTAACGLGNVDAANMPASQWRGYNSSDEKNILRDAGEWSADQASSASWYRRPISFSTPSIGQLEPPSLAQEHQLGAH</sequence>
<keyword evidence="1" id="KW-1133">Transmembrane helix</keyword>
<accession>A0A640KLU2</accession>
<keyword evidence="1" id="KW-0812">Transmembrane</keyword>
<keyword evidence="3" id="KW-1185">Reference proteome</keyword>
<comment type="caution">
    <text evidence="2">The sequence shown here is derived from an EMBL/GenBank/DDBJ whole genome shotgun (WGS) entry which is preliminary data.</text>
</comment>
<name>A0A640KLU2_LEITA</name>
<gene>
    <name evidence="2" type="ORF">LtaPh_3009300</name>
</gene>
<feature type="transmembrane region" description="Helical" evidence="1">
    <location>
        <begin position="121"/>
        <end position="141"/>
    </location>
</feature>
<dbReference type="AlphaFoldDB" id="A0A640KLU2"/>
<dbReference type="OrthoDB" id="262839at2759"/>
<dbReference type="VEuPathDB" id="TriTrypDB:LtaPh_3009300"/>
<dbReference type="EMBL" id="BLBS01000043">
    <property type="protein sequence ID" value="GET90686.1"/>
    <property type="molecule type" value="Genomic_DNA"/>
</dbReference>
<evidence type="ECO:0000313" key="3">
    <source>
        <dbReference type="Proteomes" id="UP000419144"/>
    </source>
</evidence>